<dbReference type="InterPro" id="IPR036759">
    <property type="entry name" value="TPK_catalytic_sf"/>
</dbReference>
<keyword evidence="4" id="KW-0067">ATP-binding</keyword>
<dbReference type="PANTHER" id="PTHR13622">
    <property type="entry name" value="THIAMIN PYROPHOSPHOKINASE"/>
    <property type="match status" value="1"/>
</dbReference>
<dbReference type="GeneID" id="106469556"/>
<evidence type="ECO:0000259" key="5">
    <source>
        <dbReference type="Pfam" id="PF04263"/>
    </source>
</evidence>
<dbReference type="SUPFAM" id="SSF63999">
    <property type="entry name" value="Thiamin pyrophosphokinase, catalytic domain"/>
    <property type="match status" value="1"/>
</dbReference>
<dbReference type="Proteomes" id="UP000694941">
    <property type="component" value="Unplaced"/>
</dbReference>
<protein>
    <submittedName>
        <fullName evidence="7">Thiamin pyrophosphokinase 1-like</fullName>
    </submittedName>
</protein>
<keyword evidence="1" id="KW-0808">Transferase</keyword>
<sequence length="109" mass="12396">MNSNYEPSTSKEWQPLKILSENSGNKNAVILLNQPFDEQVEEKVKKLWKSAVLRVAVDGGAKYIYNVTGNNREDYIPHIVTGDFDSINLPVLEFYKKKACRGQSNHSHT</sequence>
<evidence type="ECO:0000256" key="1">
    <source>
        <dbReference type="ARBA" id="ARBA00022679"/>
    </source>
</evidence>
<dbReference type="Pfam" id="PF04263">
    <property type="entry name" value="TPK_catalytic"/>
    <property type="match status" value="1"/>
</dbReference>
<feature type="domain" description="Thiamin pyrophosphokinase catalytic" evidence="5">
    <location>
        <begin position="45"/>
        <end position="101"/>
    </location>
</feature>
<evidence type="ECO:0000313" key="6">
    <source>
        <dbReference type="Proteomes" id="UP000694941"/>
    </source>
</evidence>
<dbReference type="RefSeq" id="XP_013785506.1">
    <property type="nucleotide sequence ID" value="XM_013930052.2"/>
</dbReference>
<organism evidence="6 7">
    <name type="scientific">Limulus polyphemus</name>
    <name type="common">Atlantic horseshoe crab</name>
    <dbReference type="NCBI Taxonomy" id="6850"/>
    <lineage>
        <taxon>Eukaryota</taxon>
        <taxon>Metazoa</taxon>
        <taxon>Ecdysozoa</taxon>
        <taxon>Arthropoda</taxon>
        <taxon>Chelicerata</taxon>
        <taxon>Merostomata</taxon>
        <taxon>Xiphosura</taxon>
        <taxon>Limulidae</taxon>
        <taxon>Limulus</taxon>
    </lineage>
</organism>
<dbReference type="InterPro" id="IPR007371">
    <property type="entry name" value="TPK_catalytic"/>
</dbReference>
<evidence type="ECO:0000256" key="3">
    <source>
        <dbReference type="ARBA" id="ARBA00022777"/>
    </source>
</evidence>
<name>A0ABM1BNE6_LIMPO</name>
<accession>A0ABM1BNE6</accession>
<evidence type="ECO:0000256" key="4">
    <source>
        <dbReference type="ARBA" id="ARBA00022840"/>
    </source>
</evidence>
<reference evidence="7" key="1">
    <citation type="submission" date="2025-08" db="UniProtKB">
        <authorList>
            <consortium name="RefSeq"/>
        </authorList>
    </citation>
    <scope>IDENTIFICATION</scope>
    <source>
        <tissue evidence="7">Muscle</tissue>
    </source>
</reference>
<evidence type="ECO:0000313" key="7">
    <source>
        <dbReference type="RefSeq" id="XP_013785506.1"/>
    </source>
</evidence>
<keyword evidence="3" id="KW-0418">Kinase</keyword>
<gene>
    <name evidence="7" type="primary">LOC106469556</name>
</gene>
<dbReference type="PANTHER" id="PTHR13622:SF8">
    <property type="entry name" value="THIAMIN PYROPHOSPHOKINASE 1"/>
    <property type="match status" value="1"/>
</dbReference>
<evidence type="ECO:0000256" key="2">
    <source>
        <dbReference type="ARBA" id="ARBA00022741"/>
    </source>
</evidence>
<dbReference type="Gene3D" id="3.40.50.10240">
    <property type="entry name" value="Thiamin pyrophosphokinase, catalytic domain"/>
    <property type="match status" value="1"/>
</dbReference>
<keyword evidence="2" id="KW-0547">Nucleotide-binding</keyword>
<proteinExistence type="predicted"/>
<keyword evidence="6" id="KW-1185">Reference proteome</keyword>